<name>A0A510V0H9_9CELL</name>
<feature type="region of interest" description="Disordered" evidence="1">
    <location>
        <begin position="312"/>
        <end position="352"/>
    </location>
</feature>
<gene>
    <name evidence="2" type="ORF">CPE01_23180</name>
</gene>
<protein>
    <recommendedName>
        <fullName evidence="4">DUF3027 domain-containing protein</fullName>
    </recommendedName>
</protein>
<feature type="region of interest" description="Disordered" evidence="1">
    <location>
        <begin position="389"/>
        <end position="432"/>
    </location>
</feature>
<feature type="region of interest" description="Disordered" evidence="1">
    <location>
        <begin position="251"/>
        <end position="300"/>
    </location>
</feature>
<dbReference type="Proteomes" id="UP000321386">
    <property type="component" value="Unassembled WGS sequence"/>
</dbReference>
<comment type="caution">
    <text evidence="2">The sequence shown here is derived from an EMBL/GenBank/DDBJ whole genome shotgun (WGS) entry which is preliminary data.</text>
</comment>
<dbReference type="Pfam" id="PF11228">
    <property type="entry name" value="DUF3027"/>
    <property type="match status" value="1"/>
</dbReference>
<keyword evidence="3" id="KW-1185">Reference proteome</keyword>
<dbReference type="EMBL" id="BJUA01000010">
    <property type="protein sequence ID" value="GEK18585.1"/>
    <property type="molecule type" value="Genomic_DNA"/>
</dbReference>
<dbReference type="InterPro" id="IPR021391">
    <property type="entry name" value="DUF3027"/>
</dbReference>
<dbReference type="AlphaFoldDB" id="A0A510V0H9"/>
<evidence type="ECO:0000256" key="1">
    <source>
        <dbReference type="SAM" id="MobiDB-lite"/>
    </source>
</evidence>
<sequence>MATATRTKDAVLTSAVDLAREVAIEIAVDPSDVGEHLGVVVEGERLVSHRFACLSRGYRGWEWTVTVARVPRGRTATVCEAELLPGPDAILGQPWVPWSERLRPGDIGPGDVLPFRADDPRLEPGWTPTGDPELDEVAIDELALARVRVLSPQGRDEAAERWYRGSRGPTSAGALASAAACWSCGFLVPLQGALGTVFGVCANEWSPDDGRVVSLDHGCGAHSETDVEPAPSEWPSPDPLIDELRVELVTPSPSSDETRASTDAAVEPADEVAASADERPPSGVDDASDAPADDVAETPDAATVAAELALETPTVTSDADALSDEVATGTEPIAADPADAASAVDEPGAPALLVDVHTEAPVAASGDAEATSDAVVDVVTLDVVVETDAETAGRAADSPDGVADANADGDGSADATDEGVADAGTGSPDAEQ</sequence>
<evidence type="ECO:0000313" key="3">
    <source>
        <dbReference type="Proteomes" id="UP000321386"/>
    </source>
</evidence>
<evidence type="ECO:0008006" key="4">
    <source>
        <dbReference type="Google" id="ProtNLM"/>
    </source>
</evidence>
<proteinExistence type="predicted"/>
<reference evidence="2 3" key="1">
    <citation type="submission" date="2019-07" db="EMBL/GenBank/DDBJ databases">
        <title>Whole genome shotgun sequence of Cellulomonas persica NBRC 101101.</title>
        <authorList>
            <person name="Hosoyama A."/>
            <person name="Uohara A."/>
            <person name="Ohji S."/>
            <person name="Ichikawa N."/>
        </authorList>
    </citation>
    <scope>NUCLEOTIDE SEQUENCE [LARGE SCALE GENOMIC DNA]</scope>
    <source>
        <strain evidence="2 3">NBRC 101101</strain>
    </source>
</reference>
<feature type="compositionally biased region" description="Low complexity" evidence="1">
    <location>
        <begin position="263"/>
        <end position="285"/>
    </location>
</feature>
<organism evidence="2 3">
    <name type="scientific">Cellulomonas persica</name>
    <dbReference type="NCBI Taxonomy" id="76861"/>
    <lineage>
        <taxon>Bacteria</taxon>
        <taxon>Bacillati</taxon>
        <taxon>Actinomycetota</taxon>
        <taxon>Actinomycetes</taxon>
        <taxon>Micrococcales</taxon>
        <taxon>Cellulomonadaceae</taxon>
        <taxon>Cellulomonas</taxon>
    </lineage>
</organism>
<evidence type="ECO:0000313" key="2">
    <source>
        <dbReference type="EMBL" id="GEK18585.1"/>
    </source>
</evidence>
<feature type="compositionally biased region" description="Low complexity" evidence="1">
    <location>
        <begin position="400"/>
        <end position="414"/>
    </location>
</feature>
<accession>A0A510V0H9</accession>
<feature type="compositionally biased region" description="Acidic residues" evidence="1">
    <location>
        <begin position="286"/>
        <end position="297"/>
    </location>
</feature>
<dbReference type="RefSeq" id="WP_307723697.1">
    <property type="nucleotide sequence ID" value="NZ_BJUA01000010.1"/>
</dbReference>
<feature type="compositionally biased region" description="Low complexity" evidence="1">
    <location>
        <begin position="334"/>
        <end position="345"/>
    </location>
</feature>
<feature type="region of interest" description="Disordered" evidence="1">
    <location>
        <begin position="217"/>
        <end position="239"/>
    </location>
</feature>